<name>A0ABQ6GI50_9BACL</name>
<dbReference type="EMBL" id="BSSQ01000014">
    <property type="protein sequence ID" value="GLX69276.1"/>
    <property type="molecule type" value="Genomic_DNA"/>
</dbReference>
<sequence length="266" mass="30117">MLGKIRYIKTMFGIMVLLLVAVGCKSEAKAPASGELAYKETLLDEQDVVKALEENEVKLTADSSASYFELNKVKPTIFALPDQEKIMVYVYGSDKDTQEARQDFAEQTKLMDMNAPLFYNVKNALILYQHQVSNSTPKEKTAYHSNIEQAIEQLLGDEIYVKLGKPYNLPRMEQFIDNFNDHKADQLKITALTIEGDPIYTYLITDGTKLQYVNDNREDTYGGDKGISKTECTAIEKQNKEENTVYTVTGCQDENERYVMAVPGLQ</sequence>
<evidence type="ECO:0000313" key="1">
    <source>
        <dbReference type="EMBL" id="GLX69276.1"/>
    </source>
</evidence>
<gene>
    <name evidence="1" type="ORF">MU1_36210</name>
</gene>
<dbReference type="InterPro" id="IPR025372">
    <property type="entry name" value="DUF4362"/>
</dbReference>
<comment type="caution">
    <text evidence="1">The sequence shown here is derived from an EMBL/GenBank/DDBJ whole genome shotgun (WGS) entry which is preliminary data.</text>
</comment>
<accession>A0ABQ6GI50</accession>
<evidence type="ECO:0008006" key="3">
    <source>
        <dbReference type="Google" id="ProtNLM"/>
    </source>
</evidence>
<protein>
    <recommendedName>
        <fullName evidence="3">DUF4362 domain-containing protein</fullName>
    </recommendedName>
</protein>
<dbReference type="RefSeq" id="WP_284240050.1">
    <property type="nucleotide sequence ID" value="NZ_BSSQ01000014.1"/>
</dbReference>
<organism evidence="1 2">
    <name type="scientific">Paenibacillus glycanilyticus</name>
    <dbReference type="NCBI Taxonomy" id="126569"/>
    <lineage>
        <taxon>Bacteria</taxon>
        <taxon>Bacillati</taxon>
        <taxon>Bacillota</taxon>
        <taxon>Bacilli</taxon>
        <taxon>Bacillales</taxon>
        <taxon>Paenibacillaceae</taxon>
        <taxon>Paenibacillus</taxon>
    </lineage>
</organism>
<keyword evidence="2" id="KW-1185">Reference proteome</keyword>
<evidence type="ECO:0000313" key="2">
    <source>
        <dbReference type="Proteomes" id="UP001157114"/>
    </source>
</evidence>
<dbReference type="PROSITE" id="PS51257">
    <property type="entry name" value="PROKAR_LIPOPROTEIN"/>
    <property type="match status" value="1"/>
</dbReference>
<proteinExistence type="predicted"/>
<reference evidence="1 2" key="1">
    <citation type="submission" date="2023-03" db="EMBL/GenBank/DDBJ databases">
        <title>Draft genome sequence of the bacteria which degrade cell wall of Tricholomamatutake.</title>
        <authorList>
            <person name="Konishi Y."/>
            <person name="Fukuta Y."/>
            <person name="Shirasaka N."/>
        </authorList>
    </citation>
    <scope>NUCLEOTIDE SEQUENCE [LARGE SCALE GENOMIC DNA]</scope>
    <source>
        <strain evidence="2">mu1</strain>
    </source>
</reference>
<dbReference type="Proteomes" id="UP001157114">
    <property type="component" value="Unassembled WGS sequence"/>
</dbReference>
<dbReference type="Pfam" id="PF14275">
    <property type="entry name" value="DUF4362"/>
    <property type="match status" value="1"/>
</dbReference>